<gene>
    <name evidence="7" type="primary">REX2</name>
    <name evidence="7" type="ORF">CAAN4_D11716</name>
</gene>
<organism evidence="7 8">
    <name type="scientific">[Candida] anglica</name>
    <dbReference type="NCBI Taxonomy" id="148631"/>
    <lineage>
        <taxon>Eukaryota</taxon>
        <taxon>Fungi</taxon>
        <taxon>Dikarya</taxon>
        <taxon>Ascomycota</taxon>
        <taxon>Saccharomycotina</taxon>
        <taxon>Pichiomycetes</taxon>
        <taxon>Debaryomycetaceae</taxon>
        <taxon>Kurtzmaniella</taxon>
    </lineage>
</organism>
<keyword evidence="4" id="KW-0269">Exonuclease</keyword>
<accession>A0ABP0EEX1</accession>
<feature type="domain" description="Exonuclease" evidence="6">
    <location>
        <begin position="99"/>
        <end position="275"/>
    </location>
</feature>
<protein>
    <submittedName>
        <fullName evidence="7">Oligoribonuclease, mitochondrial</fullName>
    </submittedName>
</protein>
<dbReference type="SMART" id="SM00479">
    <property type="entry name" value="EXOIII"/>
    <property type="match status" value="1"/>
</dbReference>
<evidence type="ECO:0000256" key="5">
    <source>
        <dbReference type="SAM" id="MobiDB-lite"/>
    </source>
</evidence>
<feature type="compositionally biased region" description="Basic and acidic residues" evidence="5">
    <location>
        <begin position="285"/>
        <end position="295"/>
    </location>
</feature>
<dbReference type="Gene3D" id="3.30.420.10">
    <property type="entry name" value="Ribonuclease H-like superfamily/Ribonuclease H"/>
    <property type="match status" value="1"/>
</dbReference>
<keyword evidence="3" id="KW-0378">Hydrolase</keyword>
<dbReference type="Pfam" id="PF00929">
    <property type="entry name" value="RNase_T"/>
    <property type="match status" value="1"/>
</dbReference>
<evidence type="ECO:0000256" key="1">
    <source>
        <dbReference type="ARBA" id="ARBA00009921"/>
    </source>
</evidence>
<keyword evidence="2" id="KW-0540">Nuclease</keyword>
<evidence type="ECO:0000259" key="6">
    <source>
        <dbReference type="SMART" id="SM00479"/>
    </source>
</evidence>
<dbReference type="PANTHER" id="PTHR11046:SF0">
    <property type="entry name" value="OLIGORIBONUCLEASE, MITOCHONDRIAL"/>
    <property type="match status" value="1"/>
</dbReference>
<feature type="region of interest" description="Disordered" evidence="5">
    <location>
        <begin position="285"/>
        <end position="311"/>
    </location>
</feature>
<keyword evidence="8" id="KW-1185">Reference proteome</keyword>
<dbReference type="InterPro" id="IPR022894">
    <property type="entry name" value="Oligoribonuclease"/>
</dbReference>
<name>A0ABP0EEX1_9ASCO</name>
<sequence>MYRVLRIPRLNSLIKPCIPSSFRNNYPLHISFRSSMSTNTESAPKRVKLNPSEEESTTLLTTPVVEPVETTGAGGQLVDTKEVSKDESQEKKQSSVWKPLVWVDCEMTGLNVYEDNIIEICCLITDGHLNLIDEVGYESTIYVPKEKLDAMDQWCLDHHGASGLIEKVLTHKEKTIEVVQDELMEYLKKHIDPNKGLLSGNSIHMDKFFMYREMPKVIDYLHYRIVDVSSLMEIGFRHNPALMKKFPKKKGAHTARSDIMESIAQLRWYTENYLVTPTADEVDISAKNEDTKSNIEQETTTTEIPVEEKTL</sequence>
<dbReference type="CDD" id="cd06135">
    <property type="entry name" value="Orn"/>
    <property type="match status" value="1"/>
</dbReference>
<dbReference type="InterPro" id="IPR036397">
    <property type="entry name" value="RNaseH_sf"/>
</dbReference>
<dbReference type="InterPro" id="IPR012337">
    <property type="entry name" value="RNaseH-like_sf"/>
</dbReference>
<dbReference type="PANTHER" id="PTHR11046">
    <property type="entry name" value="OLIGORIBONUCLEASE, MITOCHONDRIAL"/>
    <property type="match status" value="1"/>
</dbReference>
<dbReference type="InterPro" id="IPR013520">
    <property type="entry name" value="Ribonucl_H"/>
</dbReference>
<dbReference type="EMBL" id="OZ004256">
    <property type="protein sequence ID" value="CAK7904933.1"/>
    <property type="molecule type" value="Genomic_DNA"/>
</dbReference>
<evidence type="ECO:0000256" key="2">
    <source>
        <dbReference type="ARBA" id="ARBA00022722"/>
    </source>
</evidence>
<dbReference type="SUPFAM" id="SSF53098">
    <property type="entry name" value="Ribonuclease H-like"/>
    <property type="match status" value="1"/>
</dbReference>
<dbReference type="Proteomes" id="UP001497600">
    <property type="component" value="Chromosome D"/>
</dbReference>
<evidence type="ECO:0000313" key="8">
    <source>
        <dbReference type="Proteomes" id="UP001497600"/>
    </source>
</evidence>
<feature type="compositionally biased region" description="Low complexity" evidence="5">
    <location>
        <begin position="57"/>
        <end position="71"/>
    </location>
</feature>
<evidence type="ECO:0000256" key="4">
    <source>
        <dbReference type="ARBA" id="ARBA00022839"/>
    </source>
</evidence>
<feature type="compositionally biased region" description="Basic and acidic residues" evidence="5">
    <location>
        <begin position="79"/>
        <end position="90"/>
    </location>
</feature>
<comment type="similarity">
    <text evidence="1">Belongs to the oligoribonuclease family.</text>
</comment>
<feature type="region of interest" description="Disordered" evidence="5">
    <location>
        <begin position="41"/>
        <end position="90"/>
    </location>
</feature>
<proteinExistence type="inferred from homology"/>
<evidence type="ECO:0000313" key="7">
    <source>
        <dbReference type="EMBL" id="CAK7904933.1"/>
    </source>
</evidence>
<dbReference type="NCBIfam" id="NF003765">
    <property type="entry name" value="PRK05359.1"/>
    <property type="match status" value="1"/>
</dbReference>
<evidence type="ECO:0000256" key="3">
    <source>
        <dbReference type="ARBA" id="ARBA00022801"/>
    </source>
</evidence>
<reference evidence="7 8" key="1">
    <citation type="submission" date="2024-01" db="EMBL/GenBank/DDBJ databases">
        <authorList>
            <consortium name="Genoscope - CEA"/>
            <person name="William W."/>
        </authorList>
    </citation>
    <scope>NUCLEOTIDE SEQUENCE [LARGE SCALE GENOMIC DNA]</scope>
    <source>
        <strain evidence="7 8">29B2s-10</strain>
    </source>
</reference>